<feature type="transmembrane region" description="Helical" evidence="5">
    <location>
        <begin position="94"/>
        <end position="113"/>
    </location>
</feature>
<dbReference type="Proteomes" id="UP000826656">
    <property type="component" value="Unassembled WGS sequence"/>
</dbReference>
<dbReference type="PANTHER" id="PTHR23291:SF121">
    <property type="entry name" value="BI1-LIKE PROTEIN"/>
    <property type="match status" value="1"/>
</dbReference>
<feature type="transmembrane region" description="Helical" evidence="5">
    <location>
        <begin position="209"/>
        <end position="229"/>
    </location>
</feature>
<feature type="transmembrane region" description="Helical" evidence="5">
    <location>
        <begin position="151"/>
        <end position="173"/>
    </location>
</feature>
<comment type="subcellular location">
    <subcellularLocation>
        <location evidence="1">Membrane</location>
        <topology evidence="1">Multi-pass membrane protein</topology>
    </subcellularLocation>
</comment>
<dbReference type="EMBL" id="JAIVGD010000028">
    <property type="protein sequence ID" value="KAH0738877.1"/>
    <property type="molecule type" value="Genomic_DNA"/>
</dbReference>
<name>A0ABQ7TVZ4_SOLTU</name>
<organism evidence="6 7">
    <name type="scientific">Solanum tuberosum</name>
    <name type="common">Potato</name>
    <dbReference type="NCBI Taxonomy" id="4113"/>
    <lineage>
        <taxon>Eukaryota</taxon>
        <taxon>Viridiplantae</taxon>
        <taxon>Streptophyta</taxon>
        <taxon>Embryophyta</taxon>
        <taxon>Tracheophyta</taxon>
        <taxon>Spermatophyta</taxon>
        <taxon>Magnoliopsida</taxon>
        <taxon>eudicotyledons</taxon>
        <taxon>Gunneridae</taxon>
        <taxon>Pentapetalae</taxon>
        <taxon>asterids</taxon>
        <taxon>lamiids</taxon>
        <taxon>Solanales</taxon>
        <taxon>Solanaceae</taxon>
        <taxon>Solanoideae</taxon>
        <taxon>Solaneae</taxon>
        <taxon>Solanum</taxon>
    </lineage>
</organism>
<feature type="transmembrane region" description="Helical" evidence="5">
    <location>
        <begin position="185"/>
        <end position="203"/>
    </location>
</feature>
<evidence type="ECO:0000256" key="1">
    <source>
        <dbReference type="ARBA" id="ARBA00004141"/>
    </source>
</evidence>
<dbReference type="PANTHER" id="PTHR23291">
    <property type="entry name" value="BAX INHIBITOR-RELATED"/>
    <property type="match status" value="1"/>
</dbReference>
<protein>
    <submittedName>
        <fullName evidence="6">Uncharacterized protein</fullName>
    </submittedName>
</protein>
<reference evidence="6 7" key="1">
    <citation type="journal article" date="2021" name="bioRxiv">
        <title>Chromosome-scale and haplotype-resolved genome assembly of a tetraploid potato cultivar.</title>
        <authorList>
            <person name="Sun H."/>
            <person name="Jiao W.-B."/>
            <person name="Krause K."/>
            <person name="Campoy J.A."/>
            <person name="Goel M."/>
            <person name="Folz-Donahue K."/>
            <person name="Kukat C."/>
            <person name="Huettel B."/>
            <person name="Schneeberger K."/>
        </authorList>
    </citation>
    <scope>NUCLEOTIDE SEQUENCE [LARGE SCALE GENOMIC DNA]</scope>
    <source>
        <strain evidence="6">SolTubOtavaFocal</strain>
        <tissue evidence="6">Leaves</tissue>
    </source>
</reference>
<sequence>MQIRRITRIKKTVAISREAKRDKMFKQGGADIESGNKGGVNGGQIYPGQMEDPQMRWAFIRKVYSIVCTQLFFTAVIATVMFFTPAVKHYMRTILGRVTVIVLLVIAFILIFLMGRYGKKHPWNYLLMGVFTLCLACVVGAACALRAGETILIAAGLTVLITVSLTLYTFWAASRGKDFSFLGPFLFCASIVLFMFILMQFILDLGREARVVYSCLAALLFSAYLVYDTNNLIRNFTYDEYVIAAICLFGDIVNLFLALLGISGE</sequence>
<evidence type="ECO:0000313" key="6">
    <source>
        <dbReference type="EMBL" id="KAH0738877.1"/>
    </source>
</evidence>
<proteinExistence type="inferred from homology"/>
<feature type="transmembrane region" description="Helical" evidence="5">
    <location>
        <begin position="125"/>
        <end position="145"/>
    </location>
</feature>
<feature type="transmembrane region" description="Helical" evidence="5">
    <location>
        <begin position="241"/>
        <end position="262"/>
    </location>
</feature>
<keyword evidence="3 5" id="KW-1133">Transmembrane helix</keyword>
<keyword evidence="7" id="KW-1185">Reference proteome</keyword>
<accession>A0ABQ7TVZ4</accession>
<evidence type="ECO:0000256" key="3">
    <source>
        <dbReference type="ARBA" id="ARBA00022989"/>
    </source>
</evidence>
<evidence type="ECO:0000256" key="2">
    <source>
        <dbReference type="ARBA" id="ARBA00022692"/>
    </source>
</evidence>
<comment type="similarity">
    <text evidence="5">Belongs to the BI1 family.</text>
</comment>
<dbReference type="Pfam" id="PF01027">
    <property type="entry name" value="Bax1-I"/>
    <property type="match status" value="1"/>
</dbReference>
<evidence type="ECO:0000256" key="4">
    <source>
        <dbReference type="ARBA" id="ARBA00023136"/>
    </source>
</evidence>
<feature type="transmembrane region" description="Helical" evidence="5">
    <location>
        <begin position="63"/>
        <end position="82"/>
    </location>
</feature>
<dbReference type="InterPro" id="IPR006214">
    <property type="entry name" value="Bax_inhibitor_1-related"/>
</dbReference>
<keyword evidence="4 5" id="KW-0472">Membrane</keyword>
<comment type="caution">
    <text evidence="6">The sequence shown here is derived from an EMBL/GenBank/DDBJ whole genome shotgun (WGS) entry which is preliminary data.</text>
</comment>
<gene>
    <name evidence="6" type="ORF">KY290_037582</name>
</gene>
<evidence type="ECO:0000313" key="7">
    <source>
        <dbReference type="Proteomes" id="UP000826656"/>
    </source>
</evidence>
<evidence type="ECO:0000256" key="5">
    <source>
        <dbReference type="RuleBase" id="RU004379"/>
    </source>
</evidence>
<keyword evidence="2 5" id="KW-0812">Transmembrane</keyword>